<evidence type="ECO:0000256" key="1">
    <source>
        <dbReference type="ARBA" id="ARBA00004653"/>
    </source>
</evidence>
<dbReference type="OrthoDB" id="68581at2759"/>
<keyword evidence="6" id="KW-0333">Golgi apparatus</keyword>
<evidence type="ECO:0000313" key="11">
    <source>
        <dbReference type="Proteomes" id="UP001154114"/>
    </source>
</evidence>
<sequence length="147" mass="17118">MYLPLYNDSEKKYYLKIPSKLCFSAVSIPLFAFVICVMLTMYKDFDSANNTHCKVPNIFPSISASIGNYEPQGTIWKLAIYIHAPIRFYIITLRWKYYKSVIQENCIIIVKIAVFLNVIENFALLGLTHWTSSKNYRKLHLVTLSYT</sequence>
<comment type="similarity">
    <text evidence="2">Belongs to the PGAP2 family.</text>
</comment>
<dbReference type="InterPro" id="IPR019402">
    <property type="entry name" value="CWH43_N"/>
</dbReference>
<dbReference type="GO" id="GO:0006506">
    <property type="term" value="P:GPI anchor biosynthetic process"/>
    <property type="evidence" value="ECO:0007669"/>
    <property type="project" value="UniProtKB-KW"/>
</dbReference>
<dbReference type="EMBL" id="LR824014">
    <property type="protein sequence ID" value="CAD0199878.1"/>
    <property type="molecule type" value="Genomic_DNA"/>
</dbReference>
<dbReference type="AlphaFoldDB" id="A0A9N8KUZ3"/>
<accession>A0A9N8KUZ3</accession>
<evidence type="ECO:0000256" key="2">
    <source>
        <dbReference type="ARBA" id="ARBA00007414"/>
    </source>
</evidence>
<feature type="transmembrane region" description="Helical" evidence="8">
    <location>
        <begin position="21"/>
        <end position="42"/>
    </location>
</feature>
<evidence type="ECO:0000259" key="9">
    <source>
        <dbReference type="Pfam" id="PF10277"/>
    </source>
</evidence>
<keyword evidence="11" id="KW-1185">Reference proteome</keyword>
<evidence type="ECO:0000256" key="8">
    <source>
        <dbReference type="SAM" id="Phobius"/>
    </source>
</evidence>
<evidence type="ECO:0000256" key="6">
    <source>
        <dbReference type="ARBA" id="ARBA00023034"/>
    </source>
</evidence>
<dbReference type="PANTHER" id="PTHR12892">
    <property type="entry name" value="FGF RECEPTOR ACTIVATING PROTEIN 1"/>
    <property type="match status" value="1"/>
</dbReference>
<keyword evidence="5 8" id="KW-1133">Transmembrane helix</keyword>
<dbReference type="GO" id="GO:0005789">
    <property type="term" value="C:endoplasmic reticulum membrane"/>
    <property type="evidence" value="ECO:0007669"/>
    <property type="project" value="TreeGrafter"/>
</dbReference>
<comment type="subcellular location">
    <subcellularLocation>
        <location evidence="1">Golgi apparatus membrane</location>
        <topology evidence="1">Multi-pass membrane protein</topology>
    </subcellularLocation>
</comment>
<feature type="transmembrane region" description="Helical" evidence="8">
    <location>
        <begin position="75"/>
        <end position="95"/>
    </location>
</feature>
<reference evidence="10" key="1">
    <citation type="submission" date="2021-12" db="EMBL/GenBank/DDBJ databases">
        <authorList>
            <person name="King R."/>
        </authorList>
    </citation>
    <scope>NUCLEOTIDE SEQUENCE</scope>
</reference>
<evidence type="ECO:0000256" key="7">
    <source>
        <dbReference type="ARBA" id="ARBA00023136"/>
    </source>
</evidence>
<gene>
    <name evidence="10" type="ORF">CINC_LOCUS1569</name>
</gene>
<dbReference type="Pfam" id="PF10277">
    <property type="entry name" value="Frag1"/>
    <property type="match status" value="1"/>
</dbReference>
<dbReference type="PANTHER" id="PTHR12892:SF11">
    <property type="entry name" value="POST-GPI ATTACHMENT TO PROTEINS FACTOR 2"/>
    <property type="match status" value="1"/>
</dbReference>
<evidence type="ECO:0000256" key="3">
    <source>
        <dbReference type="ARBA" id="ARBA00022502"/>
    </source>
</evidence>
<keyword evidence="4 8" id="KW-0812">Transmembrane</keyword>
<organism evidence="10 11">
    <name type="scientific">Chrysodeixis includens</name>
    <name type="common">Soybean looper</name>
    <name type="synonym">Pseudoplusia includens</name>
    <dbReference type="NCBI Taxonomy" id="689277"/>
    <lineage>
        <taxon>Eukaryota</taxon>
        <taxon>Metazoa</taxon>
        <taxon>Ecdysozoa</taxon>
        <taxon>Arthropoda</taxon>
        <taxon>Hexapoda</taxon>
        <taxon>Insecta</taxon>
        <taxon>Pterygota</taxon>
        <taxon>Neoptera</taxon>
        <taxon>Endopterygota</taxon>
        <taxon>Lepidoptera</taxon>
        <taxon>Glossata</taxon>
        <taxon>Ditrysia</taxon>
        <taxon>Noctuoidea</taxon>
        <taxon>Noctuidae</taxon>
        <taxon>Plusiinae</taxon>
        <taxon>Chrysodeixis</taxon>
    </lineage>
</organism>
<protein>
    <recommendedName>
        <fullName evidence="9">CWH43-like N-terminal domain-containing protein</fullName>
    </recommendedName>
</protein>
<evidence type="ECO:0000313" key="10">
    <source>
        <dbReference type="EMBL" id="CAD0199878.1"/>
    </source>
</evidence>
<keyword evidence="7 8" id="KW-0472">Membrane</keyword>
<dbReference type="GO" id="GO:0000139">
    <property type="term" value="C:Golgi membrane"/>
    <property type="evidence" value="ECO:0007669"/>
    <property type="project" value="UniProtKB-SubCell"/>
</dbReference>
<feature type="transmembrane region" description="Helical" evidence="8">
    <location>
        <begin position="107"/>
        <end position="130"/>
    </location>
</feature>
<dbReference type="Proteomes" id="UP001154114">
    <property type="component" value="Chromosome 11"/>
</dbReference>
<evidence type="ECO:0000256" key="5">
    <source>
        <dbReference type="ARBA" id="ARBA00022989"/>
    </source>
</evidence>
<feature type="domain" description="CWH43-like N-terminal" evidence="9">
    <location>
        <begin position="21"/>
        <end position="142"/>
    </location>
</feature>
<name>A0A9N8KUZ3_CHRIL</name>
<evidence type="ECO:0000256" key="4">
    <source>
        <dbReference type="ARBA" id="ARBA00022692"/>
    </source>
</evidence>
<dbReference type="InterPro" id="IPR039545">
    <property type="entry name" value="PGAP2"/>
</dbReference>
<proteinExistence type="inferred from homology"/>
<keyword evidence="3" id="KW-0337">GPI-anchor biosynthesis</keyword>